<dbReference type="EMBL" id="RCHS01000990">
    <property type="protein sequence ID" value="RMX55895.1"/>
    <property type="molecule type" value="Genomic_DNA"/>
</dbReference>
<proteinExistence type="predicted"/>
<dbReference type="OrthoDB" id="10040854at2759"/>
<reference evidence="1 2" key="1">
    <citation type="journal article" date="2018" name="Sci. Rep.">
        <title>Comparative analysis of the Pocillopora damicornis genome highlights role of immune system in coral evolution.</title>
        <authorList>
            <person name="Cunning R."/>
            <person name="Bay R.A."/>
            <person name="Gillette P."/>
            <person name="Baker A.C."/>
            <person name="Traylor-Knowles N."/>
        </authorList>
    </citation>
    <scope>NUCLEOTIDE SEQUENCE [LARGE SCALE GENOMIC DNA]</scope>
    <source>
        <strain evidence="1">RSMAS</strain>
        <tissue evidence="1">Whole animal</tissue>
    </source>
</reference>
<comment type="caution">
    <text evidence="1">The sequence shown here is derived from an EMBL/GenBank/DDBJ whole genome shotgun (WGS) entry which is preliminary data.</text>
</comment>
<dbReference type="InterPro" id="IPR019734">
    <property type="entry name" value="TPR_rpt"/>
</dbReference>
<sequence length="346" mass="38944">METMFSLSQVLSNKSLPKSKTIWSFPFLLILSYDNKQERAVMSDAAEILKSIKMGINVVIFLLNTDRGQQPTELCNECVILLQNLDSGSHLDISDRLNIKLGDKYKAQSRFVEAKQLFKCALTIVKTIGQKREEALVHGRLGNVCAKLSKYQKAKEYHEKALAIGIEIGDRRYQGYQFSFSPKVIVDYKTLTFFLVKKDEEDFLLGGRGVSVEFCFTCNAVRVKWDLDDLLCLLDEDLSSIQLCALHLEMRNTEQLLASIEPTEMQILQNIEDIVHHALLTSAKTTIALASSSLSPTAILTSTALFKCSLACRFFLRLQYTFPRLKYAEPCPILSPISIAMASAFS</sequence>
<evidence type="ECO:0000313" key="2">
    <source>
        <dbReference type="Proteomes" id="UP000275408"/>
    </source>
</evidence>
<dbReference type="AlphaFoldDB" id="A0A3M6UQH8"/>
<protein>
    <submittedName>
        <fullName evidence="1">Uncharacterized protein</fullName>
    </submittedName>
</protein>
<keyword evidence="2" id="KW-1185">Reference proteome</keyword>
<dbReference type="SMART" id="SM00028">
    <property type="entry name" value="TPR"/>
    <property type="match status" value="2"/>
</dbReference>
<organism evidence="1 2">
    <name type="scientific">Pocillopora damicornis</name>
    <name type="common">Cauliflower coral</name>
    <name type="synonym">Millepora damicornis</name>
    <dbReference type="NCBI Taxonomy" id="46731"/>
    <lineage>
        <taxon>Eukaryota</taxon>
        <taxon>Metazoa</taxon>
        <taxon>Cnidaria</taxon>
        <taxon>Anthozoa</taxon>
        <taxon>Hexacorallia</taxon>
        <taxon>Scleractinia</taxon>
        <taxon>Astrocoeniina</taxon>
        <taxon>Pocilloporidae</taxon>
        <taxon>Pocillopora</taxon>
    </lineage>
</organism>
<name>A0A3M6UQH8_POCDA</name>
<accession>A0A3M6UQH8</accession>
<dbReference type="InterPro" id="IPR011990">
    <property type="entry name" value="TPR-like_helical_dom_sf"/>
</dbReference>
<evidence type="ECO:0000313" key="1">
    <source>
        <dbReference type="EMBL" id="RMX55895.1"/>
    </source>
</evidence>
<gene>
    <name evidence="1" type="ORF">pdam_00006238</name>
</gene>
<dbReference type="SUPFAM" id="SSF48452">
    <property type="entry name" value="TPR-like"/>
    <property type="match status" value="1"/>
</dbReference>
<dbReference type="Pfam" id="PF13424">
    <property type="entry name" value="TPR_12"/>
    <property type="match status" value="1"/>
</dbReference>
<dbReference type="Gene3D" id="1.25.40.10">
    <property type="entry name" value="Tetratricopeptide repeat domain"/>
    <property type="match status" value="1"/>
</dbReference>
<dbReference type="Proteomes" id="UP000275408">
    <property type="component" value="Unassembled WGS sequence"/>
</dbReference>